<proteinExistence type="predicted"/>
<name>A0A9W6PLW0_9ACTN</name>
<dbReference type="CDD" id="cd00093">
    <property type="entry name" value="HTH_XRE"/>
    <property type="match status" value="1"/>
</dbReference>
<dbReference type="EMBL" id="BSRX01000038">
    <property type="protein sequence ID" value="GLW57441.1"/>
    <property type="molecule type" value="Genomic_DNA"/>
</dbReference>
<dbReference type="SUPFAM" id="SSF47413">
    <property type="entry name" value="lambda repressor-like DNA-binding domains"/>
    <property type="match status" value="1"/>
</dbReference>
<dbReference type="Proteomes" id="UP001165143">
    <property type="component" value="Unassembled WGS sequence"/>
</dbReference>
<dbReference type="SUPFAM" id="SSF50475">
    <property type="entry name" value="FMN-binding split barrel"/>
    <property type="match status" value="1"/>
</dbReference>
<dbReference type="RefSeq" id="WP_285679604.1">
    <property type="nucleotide sequence ID" value="NZ_BSRX01000038.1"/>
</dbReference>
<organism evidence="1 2">
    <name type="scientific">Kitasatospora phosalacinea</name>
    <dbReference type="NCBI Taxonomy" id="2065"/>
    <lineage>
        <taxon>Bacteria</taxon>
        <taxon>Bacillati</taxon>
        <taxon>Actinomycetota</taxon>
        <taxon>Actinomycetes</taxon>
        <taxon>Kitasatosporales</taxon>
        <taxon>Streptomycetaceae</taxon>
        <taxon>Kitasatospora</taxon>
    </lineage>
</organism>
<keyword evidence="1" id="KW-0238">DNA-binding</keyword>
<protein>
    <submittedName>
        <fullName evidence="1">DNA-binding protein</fullName>
    </submittedName>
</protein>
<dbReference type="InterPro" id="IPR012349">
    <property type="entry name" value="Split_barrel_FMN-bd"/>
</dbReference>
<evidence type="ECO:0000313" key="1">
    <source>
        <dbReference type="EMBL" id="GLW57441.1"/>
    </source>
</evidence>
<dbReference type="InterPro" id="IPR001387">
    <property type="entry name" value="Cro/C1-type_HTH"/>
</dbReference>
<evidence type="ECO:0000313" key="2">
    <source>
        <dbReference type="Proteomes" id="UP001165143"/>
    </source>
</evidence>
<dbReference type="InterPro" id="IPR024747">
    <property type="entry name" value="Pyridox_Oxase-rel"/>
</dbReference>
<comment type="caution">
    <text evidence="1">The sequence shown here is derived from an EMBL/GenBank/DDBJ whole genome shotgun (WGS) entry which is preliminary data.</text>
</comment>
<dbReference type="GO" id="GO:0003677">
    <property type="term" value="F:DNA binding"/>
    <property type="evidence" value="ECO:0007669"/>
    <property type="project" value="UniProtKB-KW"/>
</dbReference>
<dbReference type="Gene3D" id="2.30.110.10">
    <property type="entry name" value="Electron Transport, Fmn-binding Protein, Chain A"/>
    <property type="match status" value="1"/>
</dbReference>
<reference evidence="1" key="1">
    <citation type="submission" date="2023-02" db="EMBL/GenBank/DDBJ databases">
        <title>Kitasatospora phosalacinea NBRC 14362.</title>
        <authorList>
            <person name="Ichikawa N."/>
            <person name="Sato H."/>
            <person name="Tonouchi N."/>
        </authorList>
    </citation>
    <scope>NUCLEOTIDE SEQUENCE</scope>
    <source>
        <strain evidence="1">NBRC 14362</strain>
    </source>
</reference>
<accession>A0A9W6PLW0</accession>
<sequence length="230" mass="24714">MLGQPQTDPATADAIARRIADRRAVLGLGPDALAREAGMSRPYLEFLVSAGPGFDPNGFLRIAAALGLTYGELVDGRPDRPPGQGSPAPRPVLVRLTEQECWEKVDARGVGRIALPGDPEPAVFPVNYSVDRGTVVYRTHEGGAAAAAPGTAVSFEVDRIDDHRHTGWSVLVTGTAERIEDHETLQRLLRDLAVQPWAGGPRTLWIRIRPTSVSGRRITSTPAGDEDDET</sequence>
<gene>
    <name evidence="1" type="ORF">Kpho01_54520</name>
</gene>
<dbReference type="AlphaFoldDB" id="A0A9W6PLW0"/>
<dbReference type="Pfam" id="PF12900">
    <property type="entry name" value="Pyridox_ox_2"/>
    <property type="match status" value="1"/>
</dbReference>
<dbReference type="InterPro" id="IPR010982">
    <property type="entry name" value="Lambda_DNA-bd_dom_sf"/>
</dbReference>